<dbReference type="OrthoDB" id="9789562at2"/>
<dbReference type="Gene3D" id="3.40.50.300">
    <property type="entry name" value="P-loop containing nucleotide triphosphate hydrolases"/>
    <property type="match status" value="2"/>
</dbReference>
<comment type="caution">
    <text evidence="2">The sequence shown here is derived from an EMBL/GenBank/DDBJ whole genome shotgun (WGS) entry which is preliminary data.</text>
</comment>
<sequence>MSQLLKSEIITWLKLQPYWLQYAGSLLLDGTQLTDTLKSDIYSLFLEDNDLKSQPAVAREAVVFTTPTIPMVAASTPKLLSGIKDVENVNALATGQQLPIGPGLTIVYGNNGSGKSGYIRLLNNAFNSRGDKHIIHNIYGGKPASATGKFMFTDAASTVELKYPDDKDKVEFTQFSIFDTHCLKAQLEQDNKLSFTPSGFQFFDQLLEVYGYLKDTLSADTAKNRPANTLLSLFINENVIKEKIAGLSGRSKPEEFKELGIFGDEEIKKLERLNAEKVALQSLNIAKRIADLQLLNGRFKELVAMLENIISALNKATYDSYRQLLTENQGYLAISQAEGLTSFEQYEIVALGSKEWKAFLTAAQVYSVQAKQELGDNCLLCLRPLGEPEAKLIATYWNFLRSVAEENFKKSNDEINAAIDKLKTVQFPAFDETSTVFAYIKENKPELAATWQKNLKDLTSIKQELLQMLETKNVNAAYMSLTVDSADFDQLLKDITIKIDDLLTKDTSAELESYNNEIILLNDKNLLSRVLDQVEKYIKRHAWADKADAVLSILRTNALTTKQGELFTKYITSRYTDLFNEECEKLKAPNVVNIQQRNAKGQTLRKLQVSGYVANQILSEGEQRAICIADFLTEVQMNPNNTGVVFDDPVSSLDHERKERIARRLVEFSATNQVVIFTHDIAFYLRMKTRAEEAGLDCTLVSIRRHADATGVIFKDIPWPATGVKQRLGFLRNMLVGIKKIDTSADSDKYLMSIKNWYMLLRETWERMVEEKVLNGVVERFSPGVSTQRLKKINITPSILAEVESGMTESSSWVHDAAANLNPTIPDTAKAEQDLLQLENFNKTFK</sequence>
<proteinExistence type="predicted"/>
<reference evidence="2 3" key="1">
    <citation type="submission" date="2019-09" db="EMBL/GenBank/DDBJ databases">
        <title>Pararcticibacter amylolyticus gen. nov., sp. nov., isolated from a rottenly hemp rope, and reclassification of Pedobacter tournemirensis as Pararcticibacter tournemirensis comb. nov.</title>
        <authorList>
            <person name="Cai Y."/>
        </authorList>
    </citation>
    <scope>NUCLEOTIDE SEQUENCE [LARGE SCALE GENOMIC DNA]</scope>
    <source>
        <strain evidence="2 3">TF5-37.2-LB10</strain>
    </source>
</reference>
<accession>A0A5M9GIN6</accession>
<dbReference type="GO" id="GO:0006302">
    <property type="term" value="P:double-strand break repair"/>
    <property type="evidence" value="ECO:0007669"/>
    <property type="project" value="TreeGrafter"/>
</dbReference>
<dbReference type="PANTHER" id="PTHR32182:SF0">
    <property type="entry name" value="DNA REPLICATION AND REPAIR PROTEIN RECF"/>
    <property type="match status" value="1"/>
</dbReference>
<dbReference type="AlphaFoldDB" id="A0A5M9GIN6"/>
<evidence type="ECO:0000313" key="2">
    <source>
        <dbReference type="EMBL" id="KAA8473615.1"/>
    </source>
</evidence>
<dbReference type="PANTHER" id="PTHR32182">
    <property type="entry name" value="DNA REPLICATION AND REPAIR PROTEIN RECF"/>
    <property type="match status" value="1"/>
</dbReference>
<evidence type="ECO:0000259" key="1">
    <source>
        <dbReference type="Pfam" id="PF13166"/>
    </source>
</evidence>
<protein>
    <submittedName>
        <fullName evidence="2">AAA family ATPase</fullName>
    </submittedName>
</protein>
<dbReference type="InterPro" id="IPR027417">
    <property type="entry name" value="P-loop_NTPase"/>
</dbReference>
<evidence type="ECO:0000313" key="3">
    <source>
        <dbReference type="Proteomes" id="UP000322918"/>
    </source>
</evidence>
<dbReference type="Pfam" id="PF13166">
    <property type="entry name" value="AAA_13"/>
    <property type="match status" value="1"/>
</dbReference>
<dbReference type="InterPro" id="IPR026866">
    <property type="entry name" value="CR006_AAA"/>
</dbReference>
<feature type="domain" description="Protein CR006 P-loop" evidence="1">
    <location>
        <begin position="375"/>
        <end position="705"/>
    </location>
</feature>
<dbReference type="GO" id="GO:0000731">
    <property type="term" value="P:DNA synthesis involved in DNA repair"/>
    <property type="evidence" value="ECO:0007669"/>
    <property type="project" value="TreeGrafter"/>
</dbReference>
<dbReference type="EMBL" id="VWNE01000076">
    <property type="protein sequence ID" value="KAA8473615.1"/>
    <property type="molecule type" value="Genomic_DNA"/>
</dbReference>
<dbReference type="RefSeq" id="WP_141815801.1">
    <property type="nucleotide sequence ID" value="NZ_VFPL01000001.1"/>
</dbReference>
<keyword evidence="3" id="KW-1185">Reference proteome</keyword>
<dbReference type="SUPFAM" id="SSF52540">
    <property type="entry name" value="P-loop containing nucleoside triphosphate hydrolases"/>
    <property type="match status" value="1"/>
</dbReference>
<name>A0A5M9GIN6_9SPHI</name>
<gene>
    <name evidence="2" type="ORF">F1649_22680</name>
</gene>
<dbReference type="Proteomes" id="UP000322918">
    <property type="component" value="Unassembled WGS sequence"/>
</dbReference>
<organism evidence="2 3">
    <name type="scientific">Arcticibacter tournemirensis</name>
    <dbReference type="NCBI Taxonomy" id="699437"/>
    <lineage>
        <taxon>Bacteria</taxon>
        <taxon>Pseudomonadati</taxon>
        <taxon>Bacteroidota</taxon>
        <taxon>Sphingobacteriia</taxon>
        <taxon>Sphingobacteriales</taxon>
        <taxon>Sphingobacteriaceae</taxon>
        <taxon>Arcticibacter</taxon>
    </lineage>
</organism>